<evidence type="ECO:0000313" key="2">
    <source>
        <dbReference type="Proteomes" id="UP000233551"/>
    </source>
</evidence>
<dbReference type="Proteomes" id="UP000233551">
    <property type="component" value="Unassembled WGS sequence"/>
</dbReference>
<protein>
    <submittedName>
        <fullName evidence="1">Uncharacterized protein</fullName>
    </submittedName>
</protein>
<keyword evidence="2" id="KW-1185">Reference proteome</keyword>
<evidence type="ECO:0000313" key="1">
    <source>
        <dbReference type="EMBL" id="PKI32628.1"/>
    </source>
</evidence>
<dbReference type="EMBL" id="PGOL01007479">
    <property type="protein sequence ID" value="PKI32628.1"/>
    <property type="molecule type" value="Genomic_DNA"/>
</dbReference>
<organism evidence="1 2">
    <name type="scientific">Punica granatum</name>
    <name type="common">Pomegranate</name>
    <dbReference type="NCBI Taxonomy" id="22663"/>
    <lineage>
        <taxon>Eukaryota</taxon>
        <taxon>Viridiplantae</taxon>
        <taxon>Streptophyta</taxon>
        <taxon>Embryophyta</taxon>
        <taxon>Tracheophyta</taxon>
        <taxon>Spermatophyta</taxon>
        <taxon>Magnoliopsida</taxon>
        <taxon>eudicotyledons</taxon>
        <taxon>Gunneridae</taxon>
        <taxon>Pentapetalae</taxon>
        <taxon>rosids</taxon>
        <taxon>malvids</taxon>
        <taxon>Myrtales</taxon>
        <taxon>Lythraceae</taxon>
        <taxon>Punica</taxon>
    </lineage>
</organism>
<sequence>MDLDEWELLPIDGFLDFGEDCEKVLLGKMRAADSTLTVFELVLVRIQLDPLLVENGSCEAREAREKNNATSVEEGAAADD</sequence>
<proteinExistence type="predicted"/>
<dbReference type="AlphaFoldDB" id="A0A2I0HLR9"/>
<accession>A0A2I0HLR9</accession>
<name>A0A2I0HLR9_PUNGR</name>
<gene>
    <name evidence="1" type="ORF">CRG98_046975</name>
</gene>
<reference evidence="1 2" key="1">
    <citation type="submission" date="2017-11" db="EMBL/GenBank/DDBJ databases">
        <title>De-novo sequencing of pomegranate (Punica granatum L.) genome.</title>
        <authorList>
            <person name="Akparov Z."/>
            <person name="Amiraslanov A."/>
            <person name="Hajiyeva S."/>
            <person name="Abbasov M."/>
            <person name="Kaur K."/>
            <person name="Hamwieh A."/>
            <person name="Solovyev V."/>
            <person name="Salamov A."/>
            <person name="Braich B."/>
            <person name="Kosarev P."/>
            <person name="Mahmoud A."/>
            <person name="Hajiyev E."/>
            <person name="Babayeva S."/>
            <person name="Izzatullayeva V."/>
            <person name="Mammadov A."/>
            <person name="Mammadov A."/>
            <person name="Sharifova S."/>
            <person name="Ojaghi J."/>
            <person name="Eynullazada K."/>
            <person name="Bayramov B."/>
            <person name="Abdulazimova A."/>
            <person name="Shahmuradov I."/>
        </authorList>
    </citation>
    <scope>NUCLEOTIDE SEQUENCE [LARGE SCALE GENOMIC DNA]</scope>
    <source>
        <strain evidence="2">cv. AG2017</strain>
        <tissue evidence="1">Leaf</tissue>
    </source>
</reference>
<comment type="caution">
    <text evidence="1">The sequence shown here is derived from an EMBL/GenBank/DDBJ whole genome shotgun (WGS) entry which is preliminary data.</text>
</comment>